<evidence type="ECO:0000313" key="3">
    <source>
        <dbReference type="EMBL" id="KAK7732485.1"/>
    </source>
</evidence>
<dbReference type="EMBL" id="JAJSPL020000051">
    <property type="protein sequence ID" value="KAK7732485.1"/>
    <property type="molecule type" value="Genomic_DNA"/>
</dbReference>
<accession>A0AAN9U713</accession>
<dbReference type="Proteomes" id="UP001320245">
    <property type="component" value="Unassembled WGS sequence"/>
</dbReference>
<organism evidence="3 4">
    <name type="scientific">Cytospora paraplurivora</name>
    <dbReference type="NCBI Taxonomy" id="2898453"/>
    <lineage>
        <taxon>Eukaryota</taxon>
        <taxon>Fungi</taxon>
        <taxon>Dikarya</taxon>
        <taxon>Ascomycota</taxon>
        <taxon>Pezizomycotina</taxon>
        <taxon>Sordariomycetes</taxon>
        <taxon>Sordariomycetidae</taxon>
        <taxon>Diaporthales</taxon>
        <taxon>Cytosporaceae</taxon>
        <taxon>Cytospora</taxon>
    </lineage>
</organism>
<dbReference type="AlphaFoldDB" id="A0AAN9U713"/>
<protein>
    <submittedName>
        <fullName evidence="3">Uncharacterized protein</fullName>
    </submittedName>
</protein>
<evidence type="ECO:0000256" key="1">
    <source>
        <dbReference type="SAM" id="Coils"/>
    </source>
</evidence>
<evidence type="ECO:0000313" key="4">
    <source>
        <dbReference type="Proteomes" id="UP001320245"/>
    </source>
</evidence>
<proteinExistence type="predicted"/>
<evidence type="ECO:0000256" key="2">
    <source>
        <dbReference type="SAM" id="MobiDB-lite"/>
    </source>
</evidence>
<keyword evidence="1" id="KW-0175">Coiled coil</keyword>
<sequence length="315" mass="34790">MAEPAPTSASASPSSTTINIRETPAVVQWTAQVSDDQALAASDADAKDAQVLRSLTMLANTTAIAVQFAHEALPMSGLMALVCAASAKNALKSSLNHGDLSQLYGGQGGKVLEEGFQDWPVPSAEGENEMAAPEASAGSPPSYDGLYSNPTSSPRPAQSLKRPRAYSGCFDGDADRPDVLSICKKLVVEHMAHLRGELRDELRDELRGELRDEIRGEIKTQIEEQNKGLIERVDRRVDEQIAQLRDDVTWQVDKTEERMDEVERHMDNLIDEGIEDRVLGVKLEMQEYVKDEMAEVEDKIIKHFEDGRVTLQFER</sequence>
<feature type="compositionally biased region" description="Low complexity" evidence="2">
    <location>
        <begin position="131"/>
        <end position="142"/>
    </location>
</feature>
<gene>
    <name evidence="3" type="ORF">SLS53_008490</name>
</gene>
<feature type="coiled-coil region" evidence="1">
    <location>
        <begin position="245"/>
        <end position="272"/>
    </location>
</feature>
<keyword evidence="4" id="KW-1185">Reference proteome</keyword>
<feature type="region of interest" description="Disordered" evidence="2">
    <location>
        <begin position="119"/>
        <end position="164"/>
    </location>
</feature>
<name>A0AAN9U713_9PEZI</name>
<comment type="caution">
    <text evidence="3">The sequence shown here is derived from an EMBL/GenBank/DDBJ whole genome shotgun (WGS) entry which is preliminary data.</text>
</comment>
<reference evidence="3 4" key="1">
    <citation type="journal article" date="2023" name="PLoS ONE">
        <title>Cytospora paraplurivora sp. nov. isolated from orchards with fruit tree decline syndrome in Ontario, Canada.</title>
        <authorList>
            <person name="Ilyukhin E."/>
            <person name="Nguyen H.D.T."/>
            <person name="Castle A.J."/>
            <person name="Ellouze W."/>
        </authorList>
    </citation>
    <scope>NUCLEOTIDE SEQUENCE [LARGE SCALE GENOMIC DNA]</scope>
    <source>
        <strain evidence="3 4">FDS-564</strain>
    </source>
</reference>